<dbReference type="GO" id="GO:0004519">
    <property type="term" value="F:endonuclease activity"/>
    <property type="evidence" value="ECO:0007669"/>
    <property type="project" value="UniProtKB-KW"/>
</dbReference>
<evidence type="ECO:0000256" key="4">
    <source>
        <dbReference type="ARBA" id="ARBA00022695"/>
    </source>
</evidence>
<keyword evidence="3" id="KW-0808">Transferase</keyword>
<dbReference type="Proteomes" id="UP000193944">
    <property type="component" value="Unassembled WGS sequence"/>
</dbReference>
<evidence type="ECO:0000256" key="16">
    <source>
        <dbReference type="SAM" id="Coils"/>
    </source>
</evidence>
<dbReference type="Gene3D" id="3.40.1310.20">
    <property type="match status" value="1"/>
</dbReference>
<keyword evidence="7" id="KW-0479">Metal-binding</keyword>
<evidence type="ECO:0000313" key="18">
    <source>
        <dbReference type="EMBL" id="ORX66090.1"/>
    </source>
</evidence>
<keyword evidence="8" id="KW-0547">Nucleotide-binding</keyword>
<dbReference type="GO" id="GO:0003723">
    <property type="term" value="F:RNA binding"/>
    <property type="evidence" value="ECO:0007669"/>
    <property type="project" value="InterPro"/>
</dbReference>
<evidence type="ECO:0000256" key="5">
    <source>
        <dbReference type="ARBA" id="ARBA00022705"/>
    </source>
</evidence>
<keyword evidence="11" id="KW-0190">Covalent protein-DNA linkage</keyword>
<dbReference type="InterPro" id="IPR000605">
    <property type="entry name" value="Helicase_SF3_ssDNA/RNA_vir"/>
</dbReference>
<dbReference type="InterPro" id="IPR049912">
    <property type="entry name" value="CRESS_DNA_REP"/>
</dbReference>
<keyword evidence="6" id="KW-0540">Nuclease</keyword>
<keyword evidence="12" id="KW-0238">DNA-binding</keyword>
<comment type="similarity">
    <text evidence="2">Belongs to the nanoviruses/circoviruses replication-associated protein family.</text>
</comment>
<dbReference type="GO" id="GO:0016787">
    <property type="term" value="F:hydrolase activity"/>
    <property type="evidence" value="ECO:0007669"/>
    <property type="project" value="UniProtKB-KW"/>
</dbReference>
<protein>
    <recommendedName>
        <fullName evidence="14">ATP-dependent helicase Rep</fullName>
    </recommendedName>
    <alternativeName>
        <fullName evidence="15">RepP</fullName>
    </alternativeName>
</protein>
<dbReference type="GO" id="GO:0046872">
    <property type="term" value="F:metal ion binding"/>
    <property type="evidence" value="ECO:0007669"/>
    <property type="project" value="UniProtKB-KW"/>
</dbReference>
<dbReference type="PROSITE" id="PS52020">
    <property type="entry name" value="CRESS_DNA_REP"/>
    <property type="match status" value="1"/>
</dbReference>
<dbReference type="GO" id="GO:0000166">
    <property type="term" value="F:nucleotide binding"/>
    <property type="evidence" value="ECO:0007669"/>
    <property type="project" value="UniProtKB-KW"/>
</dbReference>
<evidence type="ECO:0000256" key="14">
    <source>
        <dbReference type="ARBA" id="ARBA00030754"/>
    </source>
</evidence>
<dbReference type="Pfam" id="PF02407">
    <property type="entry name" value="Viral_Rep"/>
    <property type="match status" value="1"/>
</dbReference>
<dbReference type="AlphaFoldDB" id="A0A1Y1VXT1"/>
<keyword evidence="5" id="KW-0235">DNA replication</keyword>
<reference evidence="18 19" key="1">
    <citation type="submission" date="2016-08" db="EMBL/GenBank/DDBJ databases">
        <title>A Parts List for Fungal Cellulosomes Revealed by Comparative Genomics.</title>
        <authorList>
            <consortium name="DOE Joint Genome Institute"/>
            <person name="Haitjema C.H."/>
            <person name="Gilmore S.P."/>
            <person name="Henske J.K."/>
            <person name="Solomon K.V."/>
            <person name="De Groot R."/>
            <person name="Kuo A."/>
            <person name="Mondo S.J."/>
            <person name="Salamov A.A."/>
            <person name="Labutti K."/>
            <person name="Zhao Z."/>
            <person name="Chiniquy J."/>
            <person name="Barry K."/>
            <person name="Brewer H.M."/>
            <person name="Purvine S.O."/>
            <person name="Wright A.T."/>
            <person name="Boxma B."/>
            <person name="Van Alen T."/>
            <person name="Hackstein J.H."/>
            <person name="Baker S.E."/>
            <person name="Grigoriev I.V."/>
            <person name="O'Malley M.A."/>
        </authorList>
    </citation>
    <scope>NUCLEOTIDE SEQUENCE [LARGE SCALE GENOMIC DNA]</scope>
    <source>
        <strain evidence="18 19">S4</strain>
    </source>
</reference>
<feature type="coiled-coil region" evidence="16">
    <location>
        <begin position="507"/>
        <end position="534"/>
    </location>
</feature>
<keyword evidence="4" id="KW-0548">Nucleotidyltransferase</keyword>
<reference evidence="18 19" key="2">
    <citation type="submission" date="2016-08" db="EMBL/GenBank/DDBJ databases">
        <title>Pervasive Adenine N6-methylation of Active Genes in Fungi.</title>
        <authorList>
            <consortium name="DOE Joint Genome Institute"/>
            <person name="Mondo S.J."/>
            <person name="Dannebaum R.O."/>
            <person name="Kuo R.C."/>
            <person name="Labutti K."/>
            <person name="Haridas S."/>
            <person name="Kuo A."/>
            <person name="Salamov A."/>
            <person name="Ahrendt S.R."/>
            <person name="Lipzen A."/>
            <person name="Sullivan W."/>
            <person name="Andreopoulos W.B."/>
            <person name="Clum A."/>
            <person name="Lindquist E."/>
            <person name="Daum C."/>
            <person name="Ramamoorthy G.K."/>
            <person name="Gryganskyi A."/>
            <person name="Culley D."/>
            <person name="Magnuson J.K."/>
            <person name="James T.Y."/>
            <person name="O'Malley M.A."/>
            <person name="Stajich J.E."/>
            <person name="Spatafora J.W."/>
            <person name="Visel A."/>
            <person name="Grigoriev I.V."/>
        </authorList>
    </citation>
    <scope>NUCLEOTIDE SEQUENCE [LARGE SCALE GENOMIC DNA]</scope>
    <source>
        <strain evidence="18 19">S4</strain>
    </source>
</reference>
<comment type="caution">
    <text evidence="18">The sequence shown here is derived from an EMBL/GenBank/DDBJ whole genome shotgun (WGS) entry which is preliminary data.</text>
</comment>
<dbReference type="InterPro" id="IPR027417">
    <property type="entry name" value="P-loop_NTPase"/>
</dbReference>
<name>A0A1Y1VXT1_9FUNG</name>
<keyword evidence="19" id="KW-1185">Reference proteome</keyword>
<evidence type="ECO:0000256" key="8">
    <source>
        <dbReference type="ARBA" id="ARBA00022741"/>
    </source>
</evidence>
<feature type="domain" description="CRESS-DNA virus Rep endonuclease" evidence="17">
    <location>
        <begin position="1"/>
        <end position="103"/>
    </location>
</feature>
<keyword evidence="10" id="KW-0378">Hydrolase</keyword>
<sequence>MSRYFAFTLNSYSEDDELALQTFAKNPRVMHLLYGKEVAPTTGTNHLQGCFCLVKKTKLLTIKNFIGLRQLHIEPCKKVYEANLKYCQKSGLVWQWPLEFIREEKNDNKQTYAQAIELAKQGRFNEIAADKLLKYDNKFKKIYAETVANVETLYFNNKFGDFFKDFNIFIYGPTGTGKSFRIDQIIYILNEFWKIYCKNTHKEYHPFRSYKKNRNKWWDDYMGEEICIIEELEPNWCQMAASNLKTWFDQYSFPGEIKGSSISKIRPLFWILTSNYSLEQLFTNKDGKLIEEDYKPLKRRLYIVKTNNIHDDINWPKLDRIAYYFDTIENVKFEINSQYKNIFDKYMRSYNIYKQNIIENENNPLFNTYNEISSIECEQGSEPRVLLTDEESTNEPILLDTIDDEGTSTENDWPLCKICCQNDIANSYEERCEECINKGLVYRPDIEPAYKNNEYFDQLLESAYKVQDAHKQQKKFNSQIYHVNIVTDFIWDKPEENNELNMYKIMIKDFNLKIKNSRRKISAIQKELSKLRLHSNILSI</sequence>
<dbReference type="GO" id="GO:0003677">
    <property type="term" value="F:DNA binding"/>
    <property type="evidence" value="ECO:0007669"/>
    <property type="project" value="UniProtKB-KW"/>
</dbReference>
<dbReference type="GO" id="GO:0006260">
    <property type="term" value="P:DNA replication"/>
    <property type="evidence" value="ECO:0007669"/>
    <property type="project" value="UniProtKB-KW"/>
</dbReference>
<dbReference type="SUPFAM" id="SSF52540">
    <property type="entry name" value="P-loop containing nucleoside triphosphate hydrolases"/>
    <property type="match status" value="1"/>
</dbReference>
<evidence type="ECO:0000256" key="2">
    <source>
        <dbReference type="ARBA" id="ARBA00008545"/>
    </source>
</evidence>
<evidence type="ECO:0000256" key="1">
    <source>
        <dbReference type="ARBA" id="ARBA00001936"/>
    </source>
</evidence>
<dbReference type="OrthoDB" id="6433169at2759"/>
<proteinExistence type="inferred from homology"/>
<dbReference type="Gene3D" id="3.40.50.300">
    <property type="entry name" value="P-loop containing nucleotide triphosphate hydrolases"/>
    <property type="match status" value="1"/>
</dbReference>
<evidence type="ECO:0000256" key="10">
    <source>
        <dbReference type="ARBA" id="ARBA00022801"/>
    </source>
</evidence>
<keyword evidence="13" id="KW-0511">Multifunctional enzyme</keyword>
<evidence type="ECO:0000256" key="12">
    <source>
        <dbReference type="ARBA" id="ARBA00023125"/>
    </source>
</evidence>
<evidence type="ECO:0000259" key="17">
    <source>
        <dbReference type="PROSITE" id="PS52020"/>
    </source>
</evidence>
<keyword evidence="9" id="KW-0255">Endonuclease</keyword>
<comment type="cofactor">
    <cofactor evidence="1">
        <name>Mn(2+)</name>
        <dbReference type="ChEBI" id="CHEBI:29035"/>
    </cofactor>
</comment>
<gene>
    <name evidence="18" type="ORF">BCR32DRAFT_286358</name>
</gene>
<evidence type="ECO:0000256" key="13">
    <source>
        <dbReference type="ARBA" id="ARBA00023268"/>
    </source>
</evidence>
<organism evidence="18 19">
    <name type="scientific">Anaeromyces robustus</name>
    <dbReference type="NCBI Taxonomy" id="1754192"/>
    <lineage>
        <taxon>Eukaryota</taxon>
        <taxon>Fungi</taxon>
        <taxon>Fungi incertae sedis</taxon>
        <taxon>Chytridiomycota</taxon>
        <taxon>Chytridiomycota incertae sedis</taxon>
        <taxon>Neocallimastigomycetes</taxon>
        <taxon>Neocallimastigales</taxon>
        <taxon>Neocallimastigaceae</taxon>
        <taxon>Anaeromyces</taxon>
    </lineage>
</organism>
<keyword evidence="16" id="KW-0175">Coiled coil</keyword>
<dbReference type="GO" id="GO:0016779">
    <property type="term" value="F:nucleotidyltransferase activity"/>
    <property type="evidence" value="ECO:0007669"/>
    <property type="project" value="UniProtKB-KW"/>
</dbReference>
<evidence type="ECO:0000256" key="15">
    <source>
        <dbReference type="ARBA" id="ARBA00032243"/>
    </source>
</evidence>
<evidence type="ECO:0000256" key="6">
    <source>
        <dbReference type="ARBA" id="ARBA00022722"/>
    </source>
</evidence>
<evidence type="ECO:0000313" key="19">
    <source>
        <dbReference type="Proteomes" id="UP000193944"/>
    </source>
</evidence>
<evidence type="ECO:0000256" key="3">
    <source>
        <dbReference type="ARBA" id="ARBA00022679"/>
    </source>
</evidence>
<dbReference type="Pfam" id="PF00910">
    <property type="entry name" value="RNA_helicase"/>
    <property type="match status" value="1"/>
</dbReference>
<dbReference type="GO" id="GO:0003724">
    <property type="term" value="F:RNA helicase activity"/>
    <property type="evidence" value="ECO:0007669"/>
    <property type="project" value="InterPro"/>
</dbReference>
<evidence type="ECO:0000256" key="9">
    <source>
        <dbReference type="ARBA" id="ARBA00022759"/>
    </source>
</evidence>
<accession>A0A1Y1VXT1</accession>
<evidence type="ECO:0000256" key="11">
    <source>
        <dbReference type="ARBA" id="ARBA00023124"/>
    </source>
</evidence>
<evidence type="ECO:0000256" key="7">
    <source>
        <dbReference type="ARBA" id="ARBA00022723"/>
    </source>
</evidence>
<dbReference type="EMBL" id="MCFG01000448">
    <property type="protein sequence ID" value="ORX66090.1"/>
    <property type="molecule type" value="Genomic_DNA"/>
</dbReference>